<dbReference type="PANTHER" id="PTHR45668:SF5">
    <property type="entry name" value="SERINE_THREONINE-PROTEIN PHOSPHATASE 5"/>
    <property type="match status" value="1"/>
</dbReference>
<evidence type="ECO:0000313" key="29">
    <source>
        <dbReference type="EMBL" id="CAD5112205.1"/>
    </source>
</evidence>
<dbReference type="InterPro" id="IPR019734">
    <property type="entry name" value="TPR_rpt"/>
</dbReference>
<evidence type="ECO:0000259" key="28">
    <source>
        <dbReference type="PROSITE" id="PS51462"/>
    </source>
</evidence>
<dbReference type="SUPFAM" id="SSF55811">
    <property type="entry name" value="Nudix"/>
    <property type="match status" value="1"/>
</dbReference>
<dbReference type="SMART" id="SM00248">
    <property type="entry name" value="ANK"/>
    <property type="match status" value="2"/>
</dbReference>
<comment type="subunit">
    <text evidence="21">Homodimer. Homodimerization is essential for its catalytic activity and protein stability. Interacts (via ANK repeats) with BLMH.</text>
</comment>
<dbReference type="NCBIfam" id="NF001299">
    <property type="entry name" value="PRK00241.1"/>
    <property type="match status" value="1"/>
</dbReference>
<organism evidence="29 30">
    <name type="scientific">Dimorphilus gyrociliatus</name>
    <dbReference type="NCBI Taxonomy" id="2664684"/>
    <lineage>
        <taxon>Eukaryota</taxon>
        <taxon>Metazoa</taxon>
        <taxon>Spiralia</taxon>
        <taxon>Lophotrochozoa</taxon>
        <taxon>Annelida</taxon>
        <taxon>Polychaeta</taxon>
        <taxon>Polychaeta incertae sedis</taxon>
        <taxon>Dinophilidae</taxon>
        <taxon>Dimorphilus</taxon>
    </lineage>
</organism>
<evidence type="ECO:0000256" key="9">
    <source>
        <dbReference type="ARBA" id="ARBA00022737"/>
    </source>
</evidence>
<comment type="cofactor">
    <cofactor evidence="1">
        <name>Mn(2+)</name>
        <dbReference type="ChEBI" id="CHEBI:29035"/>
    </cofactor>
</comment>
<dbReference type="InterPro" id="IPR049734">
    <property type="entry name" value="NudC-like_C"/>
</dbReference>
<dbReference type="GO" id="GO:0005777">
    <property type="term" value="C:peroxisome"/>
    <property type="evidence" value="ECO:0007669"/>
    <property type="project" value="UniProtKB-SubCell"/>
</dbReference>
<keyword evidence="8" id="KW-0479">Metal-binding</keyword>
<dbReference type="Pfam" id="PF00149">
    <property type="entry name" value="Metallophos"/>
    <property type="match status" value="1"/>
</dbReference>
<dbReference type="Pfam" id="PF09296">
    <property type="entry name" value="NUDIX-like"/>
    <property type="match status" value="1"/>
</dbReference>
<evidence type="ECO:0000256" key="14">
    <source>
        <dbReference type="ARBA" id="ARBA00023027"/>
    </source>
</evidence>
<feature type="repeat" description="TPR" evidence="26">
    <location>
        <begin position="103"/>
        <end position="136"/>
    </location>
</feature>
<evidence type="ECO:0000256" key="8">
    <source>
        <dbReference type="ARBA" id="ARBA00022723"/>
    </source>
</evidence>
<evidence type="ECO:0000256" key="15">
    <source>
        <dbReference type="ARBA" id="ARBA00023140"/>
    </source>
</evidence>
<dbReference type="CDD" id="cd03429">
    <property type="entry name" value="NUDIX_NADH_pyrophosphatase_Nudt13"/>
    <property type="match status" value="1"/>
</dbReference>
<evidence type="ECO:0000256" key="3">
    <source>
        <dbReference type="ARBA" id="ARBA00004275"/>
    </source>
</evidence>
<evidence type="ECO:0000256" key="26">
    <source>
        <dbReference type="PROSITE-ProRule" id="PRU00339"/>
    </source>
</evidence>
<evidence type="ECO:0000313" key="30">
    <source>
        <dbReference type="Proteomes" id="UP000549394"/>
    </source>
</evidence>
<dbReference type="InterPro" id="IPR015376">
    <property type="entry name" value="Znr_NADH_PPase"/>
</dbReference>
<dbReference type="Gene3D" id="3.60.21.10">
    <property type="match status" value="1"/>
</dbReference>
<dbReference type="Pfam" id="PF25575">
    <property type="entry name" value="TPR_BSK1_C"/>
    <property type="match status" value="1"/>
</dbReference>
<evidence type="ECO:0000256" key="17">
    <source>
        <dbReference type="ARBA" id="ARBA00023869"/>
    </source>
</evidence>
<dbReference type="AlphaFoldDB" id="A0A7I8V953"/>
<dbReference type="OrthoDB" id="445564at2759"/>
<evidence type="ECO:0000256" key="24">
    <source>
        <dbReference type="ARBA" id="ARBA00049264"/>
    </source>
</evidence>
<dbReference type="SUPFAM" id="SSF48452">
    <property type="entry name" value="TPR-like"/>
    <property type="match status" value="1"/>
</dbReference>
<protein>
    <recommendedName>
        <fullName evidence="17">NAD-capped RNA hydrolase NUDT12</fullName>
        <ecNumber evidence="7">3.1.3.16</ecNumber>
        <ecNumber evidence="6">3.6.1.22</ecNumber>
    </recommendedName>
    <alternativeName>
        <fullName evidence="18">NADH pyrophosphatase NUDT12</fullName>
    </alternativeName>
    <alternativeName>
        <fullName evidence="19">Nucleoside diphosphate-linked moiety X motif 12</fullName>
    </alternativeName>
</protein>
<dbReference type="InterPro" id="IPR015797">
    <property type="entry name" value="NUDIX_hydrolase-like_dom_sf"/>
</dbReference>
<feature type="repeat" description="ANK" evidence="25">
    <location>
        <begin position="534"/>
        <end position="566"/>
    </location>
</feature>
<dbReference type="EMBL" id="CAJFCJ010000002">
    <property type="protein sequence ID" value="CAD5112205.1"/>
    <property type="molecule type" value="Genomic_DNA"/>
</dbReference>
<dbReference type="CDD" id="cd07417">
    <property type="entry name" value="MPP_PP5_C"/>
    <property type="match status" value="1"/>
</dbReference>
<comment type="catalytic activity">
    <reaction evidence="24">
        <text>NADH + H2O = reduced beta-nicotinamide D-ribonucleotide + AMP + 2 H(+)</text>
        <dbReference type="Rhea" id="RHEA:48868"/>
        <dbReference type="ChEBI" id="CHEBI:15377"/>
        <dbReference type="ChEBI" id="CHEBI:15378"/>
        <dbReference type="ChEBI" id="CHEBI:57945"/>
        <dbReference type="ChEBI" id="CHEBI:90832"/>
        <dbReference type="ChEBI" id="CHEBI:456215"/>
        <dbReference type="EC" id="3.6.1.22"/>
    </reaction>
    <physiologicalReaction direction="left-to-right" evidence="24">
        <dbReference type="Rhea" id="RHEA:48869"/>
    </physiologicalReaction>
</comment>
<evidence type="ECO:0000256" key="20">
    <source>
        <dbReference type="ARBA" id="ARBA00045837"/>
    </source>
</evidence>
<dbReference type="PROSITE" id="PS51462">
    <property type="entry name" value="NUDIX"/>
    <property type="match status" value="1"/>
</dbReference>
<keyword evidence="9" id="KW-0677">Repeat</keyword>
<feature type="repeat" description="TPR" evidence="26">
    <location>
        <begin position="35"/>
        <end position="68"/>
    </location>
</feature>
<dbReference type="EC" id="3.6.1.22" evidence="6"/>
<keyword evidence="13" id="KW-0521">NADP</keyword>
<feature type="domain" description="Nudix hydrolase" evidence="28">
    <location>
        <begin position="777"/>
        <end position="903"/>
    </location>
</feature>
<evidence type="ECO:0000256" key="1">
    <source>
        <dbReference type="ARBA" id="ARBA00001936"/>
    </source>
</evidence>
<evidence type="ECO:0000256" key="13">
    <source>
        <dbReference type="ARBA" id="ARBA00022857"/>
    </source>
</evidence>
<keyword evidence="16" id="KW-0464">Manganese</keyword>
<dbReference type="InterPro" id="IPR020084">
    <property type="entry name" value="NUDIX_hydrolase_CS"/>
</dbReference>
<keyword evidence="14" id="KW-0520">NAD</keyword>
<feature type="region of interest" description="Disordered" evidence="27">
    <location>
        <begin position="1"/>
        <end position="39"/>
    </location>
</feature>
<dbReference type="Pfam" id="PF08321">
    <property type="entry name" value="PPP5"/>
    <property type="match status" value="1"/>
</dbReference>
<dbReference type="SUPFAM" id="SSF56300">
    <property type="entry name" value="Metallo-dependent phosphatases"/>
    <property type="match status" value="1"/>
</dbReference>
<dbReference type="InterPro" id="IPR058209">
    <property type="entry name" value="TPR_BSK1_C"/>
</dbReference>
<comment type="catalytic activity">
    <reaction evidence="23">
        <text>NAD(+) + H2O = beta-nicotinamide D-ribonucleotide + AMP + 2 H(+)</text>
        <dbReference type="Rhea" id="RHEA:11800"/>
        <dbReference type="ChEBI" id="CHEBI:14649"/>
        <dbReference type="ChEBI" id="CHEBI:15377"/>
        <dbReference type="ChEBI" id="CHEBI:15378"/>
        <dbReference type="ChEBI" id="CHEBI:57540"/>
        <dbReference type="ChEBI" id="CHEBI:456215"/>
        <dbReference type="EC" id="3.6.1.22"/>
    </reaction>
    <physiologicalReaction direction="left-to-right" evidence="23">
        <dbReference type="Rhea" id="RHEA:11801"/>
    </physiologicalReaction>
</comment>
<dbReference type="InterPro" id="IPR004843">
    <property type="entry name" value="Calcineurin-like_PHP"/>
</dbReference>
<sequence>MAASSSQCEIQSNENSSELHTTTESKTMEQNSQQAEKLKEKANERFKNLEFNEAIELYTQAIELNPNVAAYYANRSFSYLKTECFGYALADASKALELDPKYIKAYYRRASANMALGKFKLALKDFEAVSNAKPNDRDAKAKYKECDKIVKRIAFEKAISVEEKQSIADKINIETMEVESSYDGPVLDNSRVTPDFMKNLLEAYRKQKKLHKKYAYQILLAMKNYLETLPSLIDVNIPTGAKFTVCGDIHGQFYDLLNIFELNGLPSKDNPYLFNGDFVDRGSFSVECVFTLFGFKLLYPDHFFLSRGNHESITMNQMYGFAGEVKCKYSMQMADLFTEVYNWLPLAHCLSSRILVTHGGLFAEDGVTLDDIRKVDRNRQPPDSGIMCELLWSDPQPQNGRSLSKRGVGCQFGPDVTDRFLKLNRLDYIIRSHEVKADGYEVAHNGKCITVFSAPNYCDQMGNKGAFINLIGGDLKPKFTSYEAVNKTSGPIAMMNSFRDFSTDALCNAAADGNIERFEEILKKTKNLNATNEKGWTALMFAARNGRHEIIDIILKNGGDEGLINHNGQTALDIAKFWNHTVAQEQLSKKTKQNKEFKNFFSSNPLDRHAHMRPNSEWIEKFSKHPDTVYLVFHELTPLLTVTEDNNSLAQVSYDKISSLISQDMLTIFLGVLHGDQFSEKIQPYFAINLSQLNSDDCCNLAKDAFFVKDSRMSLMSLPEDQAGIAAQARSLLAWHDRNKFCSTCGTISEVKDGGHKRQCTNDSCRSRSGVHNTCYPRTDPTVIMAVTSPDKTRLLLGSNLNKSPDYYSCLAGFIESGETIEDAVRREVWEETGIKVGRVQYHSSQPWPMPASLMLGCLAFATTEEIKVDETELRDARWFSREEVAQLLSGKHPNVRIPPSQAIAHNLIKAWLSLVSNL</sequence>
<evidence type="ECO:0000256" key="19">
    <source>
        <dbReference type="ARBA" id="ARBA00031178"/>
    </source>
</evidence>
<dbReference type="Gene3D" id="3.90.79.10">
    <property type="entry name" value="Nucleoside Triphosphate Pyrophosphohydrolase"/>
    <property type="match status" value="1"/>
</dbReference>
<evidence type="ECO:0000256" key="27">
    <source>
        <dbReference type="SAM" id="MobiDB-lite"/>
    </source>
</evidence>
<dbReference type="Gene3D" id="1.25.40.10">
    <property type="entry name" value="Tetratricopeptide repeat domain"/>
    <property type="match status" value="1"/>
</dbReference>
<feature type="compositionally biased region" description="Polar residues" evidence="27">
    <location>
        <begin position="1"/>
        <end position="20"/>
    </location>
</feature>
<dbReference type="EC" id="3.1.3.16" evidence="7"/>
<dbReference type="Gene3D" id="3.90.79.20">
    <property type="match status" value="1"/>
</dbReference>
<dbReference type="SMART" id="SM00028">
    <property type="entry name" value="TPR"/>
    <property type="match status" value="3"/>
</dbReference>
<evidence type="ECO:0000256" key="6">
    <source>
        <dbReference type="ARBA" id="ARBA00012381"/>
    </source>
</evidence>
<dbReference type="PRINTS" id="PR00114">
    <property type="entry name" value="STPHPHTASE"/>
</dbReference>
<reference evidence="29 30" key="1">
    <citation type="submission" date="2020-08" db="EMBL/GenBank/DDBJ databases">
        <authorList>
            <person name="Hejnol A."/>
        </authorList>
    </citation>
    <scope>NUCLEOTIDE SEQUENCE [LARGE SCALE GENOMIC DNA]</scope>
</reference>
<dbReference type="Proteomes" id="UP000549394">
    <property type="component" value="Unassembled WGS sequence"/>
</dbReference>
<evidence type="ECO:0000256" key="10">
    <source>
        <dbReference type="ARBA" id="ARBA00022801"/>
    </source>
</evidence>
<dbReference type="InterPro" id="IPR029052">
    <property type="entry name" value="Metallo-depent_PP-like"/>
</dbReference>
<dbReference type="Pfam" id="PF09297">
    <property type="entry name" value="Zn_ribbon_NUD"/>
    <property type="match status" value="1"/>
</dbReference>
<dbReference type="InterPro" id="IPR051134">
    <property type="entry name" value="PPP_phosphatase"/>
</dbReference>
<comment type="cofactor">
    <cofactor evidence="2">
        <name>Mg(2+)</name>
        <dbReference type="ChEBI" id="CHEBI:18420"/>
    </cofactor>
</comment>
<keyword evidence="15" id="KW-0576">Peroxisome</keyword>
<dbReference type="PROSITE" id="PS50088">
    <property type="entry name" value="ANK_REPEAT"/>
    <property type="match status" value="1"/>
</dbReference>
<dbReference type="FunFam" id="3.60.21.10:FF:000017">
    <property type="entry name" value="Serine/threonine-protein phosphatase"/>
    <property type="match status" value="1"/>
</dbReference>
<keyword evidence="30" id="KW-1185">Reference proteome</keyword>
<dbReference type="InterPro" id="IPR015375">
    <property type="entry name" value="NADH_PPase-like_N"/>
</dbReference>
<dbReference type="InterPro" id="IPR011990">
    <property type="entry name" value="TPR-like_helical_dom_sf"/>
</dbReference>
<evidence type="ECO:0000256" key="12">
    <source>
        <dbReference type="ARBA" id="ARBA00022842"/>
    </source>
</evidence>
<evidence type="ECO:0000256" key="4">
    <source>
        <dbReference type="ARBA" id="ARBA00004463"/>
    </source>
</evidence>
<evidence type="ECO:0000256" key="2">
    <source>
        <dbReference type="ARBA" id="ARBA00001946"/>
    </source>
</evidence>
<comment type="catalytic activity">
    <reaction evidence="22">
        <text>NADPH + H2O = reduced beta-nicotinamide D-ribonucleotide + adenosine 2',5'-bisphosphate + 2 H(+)</text>
        <dbReference type="Rhea" id="RHEA:60820"/>
        <dbReference type="ChEBI" id="CHEBI:15377"/>
        <dbReference type="ChEBI" id="CHEBI:15378"/>
        <dbReference type="ChEBI" id="CHEBI:57783"/>
        <dbReference type="ChEBI" id="CHEBI:90832"/>
        <dbReference type="ChEBI" id="CHEBI:194156"/>
    </reaction>
    <physiologicalReaction direction="left-to-right" evidence="22">
        <dbReference type="Rhea" id="RHEA:60821"/>
    </physiologicalReaction>
</comment>
<dbReference type="InterPro" id="IPR000086">
    <property type="entry name" value="NUDIX_hydrolase_dom"/>
</dbReference>
<dbReference type="Pfam" id="PF00293">
    <property type="entry name" value="NUDIX"/>
    <property type="match status" value="1"/>
</dbReference>
<dbReference type="SMART" id="SM00156">
    <property type="entry name" value="PP2Ac"/>
    <property type="match status" value="1"/>
</dbReference>
<dbReference type="InterPro" id="IPR006186">
    <property type="entry name" value="Ser/Thr-sp_prot-phosphatase"/>
</dbReference>
<comment type="function">
    <text evidence="20">mRNA decapping enzyme that specifically removes the nicotinamide adenine dinucleotide (NAD) cap from a subset of mRNAs by hydrolyzing the diphosphate linkage to produce nicotinamide mononucleotide (NMN) and 5' monophosphate mRNA. The NAD-cap is present at the 5'-end of some RNAs; in contrast to the canonical N7 methylguanosine (m7G) cap, the NAD cap promotes mRNA decay. Preferentially acts on NAD-capped transcripts in response to nutrient stress. Also acts on free nicotinamide adenine dinucleotide molecules: hydrolyzes NAD(H) into NMN(H) and AMP, and NADPH into NMNH and 2',5'-ADP. May act to regulate the concentration of peroxisomal nicotinamide nucleotide cofactors required for oxidative metabolism in this organelle. Regulates the levels of circadian clock components PER1, PER2, PER3 and CRY2 in the liver.</text>
</comment>
<comment type="similarity">
    <text evidence="5">Belongs to the PPP phosphatase family. PP-5 (PP-T) subfamily.</text>
</comment>
<keyword evidence="10" id="KW-0378">Hydrolase</keyword>
<evidence type="ECO:0000256" key="25">
    <source>
        <dbReference type="PROSITE-ProRule" id="PRU00023"/>
    </source>
</evidence>
<comment type="subcellular location">
    <subcellularLocation>
        <location evidence="4">Cytoplasmic granule</location>
    </subcellularLocation>
    <subcellularLocation>
        <location evidence="3">Peroxisome</location>
    </subcellularLocation>
</comment>
<evidence type="ECO:0000256" key="11">
    <source>
        <dbReference type="ARBA" id="ARBA00022803"/>
    </source>
</evidence>
<name>A0A7I8V953_9ANNE</name>
<evidence type="ECO:0000256" key="23">
    <source>
        <dbReference type="ARBA" id="ARBA00049196"/>
    </source>
</evidence>
<dbReference type="PROSITE" id="PS00893">
    <property type="entry name" value="NUDIX_BOX"/>
    <property type="match status" value="1"/>
</dbReference>
<evidence type="ECO:0000256" key="5">
    <source>
        <dbReference type="ARBA" id="ARBA00008786"/>
    </source>
</evidence>
<dbReference type="PANTHER" id="PTHR45668">
    <property type="entry name" value="SERINE/THREONINE-PROTEIN PHOSPHATASE 5-RELATED"/>
    <property type="match status" value="1"/>
</dbReference>
<keyword evidence="11 26" id="KW-0802">TPR repeat</keyword>
<evidence type="ECO:0000256" key="7">
    <source>
        <dbReference type="ARBA" id="ARBA00013081"/>
    </source>
</evidence>
<keyword evidence="25" id="KW-0040">ANK repeat</keyword>
<dbReference type="GO" id="GO:0004722">
    <property type="term" value="F:protein serine/threonine phosphatase activity"/>
    <property type="evidence" value="ECO:0007669"/>
    <property type="project" value="UniProtKB-EC"/>
</dbReference>
<dbReference type="InterPro" id="IPR036770">
    <property type="entry name" value="Ankyrin_rpt-contain_sf"/>
</dbReference>
<comment type="caution">
    <text evidence="29">The sequence shown here is derived from an EMBL/GenBank/DDBJ whole genome shotgun (WGS) entry which is preliminary data.</text>
</comment>
<dbReference type="GO" id="GO:0046872">
    <property type="term" value="F:metal ion binding"/>
    <property type="evidence" value="ECO:0007669"/>
    <property type="project" value="UniProtKB-KW"/>
</dbReference>
<dbReference type="SUPFAM" id="SSF48403">
    <property type="entry name" value="Ankyrin repeat"/>
    <property type="match status" value="1"/>
</dbReference>
<dbReference type="InterPro" id="IPR013235">
    <property type="entry name" value="PPP_dom"/>
</dbReference>
<evidence type="ECO:0000256" key="22">
    <source>
        <dbReference type="ARBA" id="ARBA00047501"/>
    </source>
</evidence>
<accession>A0A7I8V953</accession>
<dbReference type="PROSITE" id="PS50297">
    <property type="entry name" value="ANK_REP_REGION"/>
    <property type="match status" value="1"/>
</dbReference>
<keyword evidence="12" id="KW-0460">Magnesium</keyword>
<evidence type="ECO:0000256" key="18">
    <source>
        <dbReference type="ARBA" id="ARBA00030313"/>
    </source>
</evidence>
<evidence type="ECO:0000256" key="16">
    <source>
        <dbReference type="ARBA" id="ARBA00023211"/>
    </source>
</evidence>
<gene>
    <name evidence="29" type="ORF">DGYR_LOCUS1391</name>
</gene>
<evidence type="ECO:0000256" key="21">
    <source>
        <dbReference type="ARBA" id="ARBA00046702"/>
    </source>
</evidence>
<dbReference type="InterPro" id="IPR002110">
    <property type="entry name" value="Ankyrin_rpt"/>
</dbReference>
<dbReference type="PROSITE" id="PS50005">
    <property type="entry name" value="TPR"/>
    <property type="match status" value="2"/>
</dbReference>
<dbReference type="Gene3D" id="1.25.40.20">
    <property type="entry name" value="Ankyrin repeat-containing domain"/>
    <property type="match status" value="1"/>
</dbReference>
<dbReference type="InterPro" id="IPR041753">
    <property type="entry name" value="PP5_C"/>
</dbReference>
<dbReference type="Pfam" id="PF12796">
    <property type="entry name" value="Ank_2"/>
    <property type="match status" value="1"/>
</dbReference>
<proteinExistence type="inferred from homology"/>